<dbReference type="Proteomes" id="UP000721236">
    <property type="component" value="Unassembled WGS sequence"/>
</dbReference>
<evidence type="ECO:0000256" key="1">
    <source>
        <dbReference type="SAM" id="MobiDB-lite"/>
    </source>
</evidence>
<gene>
    <name evidence="2" type="ORF">LMG21510_00183</name>
</gene>
<evidence type="ECO:0000313" key="3">
    <source>
        <dbReference type="Proteomes" id="UP000721236"/>
    </source>
</evidence>
<reference evidence="2 3" key="1">
    <citation type="submission" date="2021-08" db="EMBL/GenBank/DDBJ databases">
        <authorList>
            <person name="Peeters C."/>
        </authorList>
    </citation>
    <scope>NUCLEOTIDE SEQUENCE [LARGE SCALE GENOMIC DNA]</scope>
    <source>
        <strain evidence="2 3">LMG 21510</strain>
    </source>
</reference>
<dbReference type="RefSeq" id="WP_222205432.1">
    <property type="nucleotide sequence ID" value="NZ_CAJZAH010000001.1"/>
</dbReference>
<evidence type="ECO:0000313" key="2">
    <source>
        <dbReference type="EMBL" id="CAG9165723.1"/>
    </source>
</evidence>
<sequence>MSKPAASQTPRQSRRPSDSAAPPERDALEDELDEALKDTFPASDPIAVDPDVPDRGRGGGG</sequence>
<name>A0ABM8WEH8_9BURK</name>
<feature type="region of interest" description="Disordered" evidence="1">
    <location>
        <begin position="1"/>
        <end position="61"/>
    </location>
</feature>
<organism evidence="2 3">
    <name type="scientific">Cupriavidus respiraculi</name>
    <dbReference type="NCBI Taxonomy" id="195930"/>
    <lineage>
        <taxon>Bacteria</taxon>
        <taxon>Pseudomonadati</taxon>
        <taxon>Pseudomonadota</taxon>
        <taxon>Betaproteobacteria</taxon>
        <taxon>Burkholderiales</taxon>
        <taxon>Burkholderiaceae</taxon>
        <taxon>Cupriavidus</taxon>
    </lineage>
</organism>
<feature type="compositionally biased region" description="Basic and acidic residues" evidence="1">
    <location>
        <begin position="52"/>
        <end position="61"/>
    </location>
</feature>
<feature type="compositionally biased region" description="Polar residues" evidence="1">
    <location>
        <begin position="1"/>
        <end position="11"/>
    </location>
</feature>
<protein>
    <submittedName>
        <fullName evidence="2">Uncharacterized protein</fullName>
    </submittedName>
</protein>
<comment type="caution">
    <text evidence="2">The sequence shown here is derived from an EMBL/GenBank/DDBJ whole genome shotgun (WGS) entry which is preliminary data.</text>
</comment>
<accession>A0ABM8WEH8</accession>
<dbReference type="EMBL" id="CAJZAH010000001">
    <property type="protein sequence ID" value="CAG9165723.1"/>
    <property type="molecule type" value="Genomic_DNA"/>
</dbReference>
<keyword evidence="3" id="KW-1185">Reference proteome</keyword>
<proteinExistence type="predicted"/>